<keyword evidence="6" id="KW-1185">Reference proteome</keyword>
<evidence type="ECO:0000256" key="3">
    <source>
        <dbReference type="SAM" id="MobiDB-lite"/>
    </source>
</evidence>
<dbReference type="SUPFAM" id="SSF54631">
    <property type="entry name" value="CBS-domain pair"/>
    <property type="match status" value="1"/>
</dbReference>
<dbReference type="eggNOG" id="KOG1764">
    <property type="taxonomic scope" value="Eukaryota"/>
</dbReference>
<name>A0A0D9ZSI4_9ORYZ</name>
<evidence type="ECO:0000256" key="2">
    <source>
        <dbReference type="ARBA" id="ARBA00023122"/>
    </source>
</evidence>
<reference evidence="5" key="1">
    <citation type="submission" date="2015-04" db="UniProtKB">
        <authorList>
            <consortium name="EnsemblPlants"/>
        </authorList>
    </citation>
    <scope>IDENTIFICATION</scope>
</reference>
<dbReference type="HOGENOM" id="CLU_056468_0_0_1"/>
<keyword evidence="1" id="KW-0677">Repeat</keyword>
<dbReference type="EnsemblPlants" id="OGLUM04G29730.1">
    <property type="protein sequence ID" value="OGLUM04G29730.1"/>
    <property type="gene ID" value="OGLUM04G29730"/>
</dbReference>
<dbReference type="GO" id="GO:0005737">
    <property type="term" value="C:cytoplasm"/>
    <property type="evidence" value="ECO:0007669"/>
    <property type="project" value="TreeGrafter"/>
</dbReference>
<dbReference type="Gramene" id="OGLUM04G29730.1">
    <property type="protein sequence ID" value="OGLUM04G29730.1"/>
    <property type="gene ID" value="OGLUM04G29730"/>
</dbReference>
<proteinExistence type="predicted"/>
<evidence type="ECO:0000259" key="4">
    <source>
        <dbReference type="Pfam" id="PF00571"/>
    </source>
</evidence>
<protein>
    <recommendedName>
        <fullName evidence="4">CBS domain-containing protein</fullName>
    </recommendedName>
</protein>
<evidence type="ECO:0000256" key="1">
    <source>
        <dbReference type="ARBA" id="ARBA00022737"/>
    </source>
</evidence>
<dbReference type="GO" id="GO:0005634">
    <property type="term" value="C:nucleus"/>
    <property type="evidence" value="ECO:0007669"/>
    <property type="project" value="TreeGrafter"/>
</dbReference>
<keyword evidence="2" id="KW-0129">CBS domain</keyword>
<organism evidence="5">
    <name type="scientific">Oryza glumipatula</name>
    <dbReference type="NCBI Taxonomy" id="40148"/>
    <lineage>
        <taxon>Eukaryota</taxon>
        <taxon>Viridiplantae</taxon>
        <taxon>Streptophyta</taxon>
        <taxon>Embryophyta</taxon>
        <taxon>Tracheophyta</taxon>
        <taxon>Spermatophyta</taxon>
        <taxon>Magnoliopsida</taxon>
        <taxon>Liliopsida</taxon>
        <taxon>Poales</taxon>
        <taxon>Poaceae</taxon>
        <taxon>BOP clade</taxon>
        <taxon>Oryzoideae</taxon>
        <taxon>Oryzeae</taxon>
        <taxon>Oryzinae</taxon>
        <taxon>Oryza</taxon>
    </lineage>
</organism>
<feature type="compositionally biased region" description="Low complexity" evidence="3">
    <location>
        <begin position="288"/>
        <end position="304"/>
    </location>
</feature>
<reference evidence="5" key="2">
    <citation type="submission" date="2018-05" db="EMBL/GenBank/DDBJ databases">
        <title>OgluRS3 (Oryza glumaepatula Reference Sequence Version 3).</title>
        <authorList>
            <person name="Zhang J."/>
            <person name="Kudrna D."/>
            <person name="Lee S."/>
            <person name="Talag J."/>
            <person name="Welchert J."/>
            <person name="Wing R.A."/>
        </authorList>
    </citation>
    <scope>NUCLEOTIDE SEQUENCE [LARGE SCALE GENOMIC DNA]</scope>
</reference>
<evidence type="ECO:0000313" key="5">
    <source>
        <dbReference type="EnsemblPlants" id="OGLUM04G29730.1"/>
    </source>
</evidence>
<dbReference type="PANTHER" id="PTHR13780:SF146">
    <property type="entry name" value="CBS DOMAIN-CONTAINING PROTEIN"/>
    <property type="match status" value="1"/>
</dbReference>
<dbReference type="InterPro" id="IPR050511">
    <property type="entry name" value="AMPK_gamma/SDS23_families"/>
</dbReference>
<dbReference type="InterPro" id="IPR000644">
    <property type="entry name" value="CBS_dom"/>
</dbReference>
<dbReference type="PANTHER" id="PTHR13780">
    <property type="entry name" value="AMP-ACTIVATED PROTEIN KINASE, GAMMA REGULATORY SUBUNIT"/>
    <property type="match status" value="1"/>
</dbReference>
<dbReference type="InterPro" id="IPR046342">
    <property type="entry name" value="CBS_dom_sf"/>
</dbReference>
<evidence type="ECO:0000313" key="6">
    <source>
        <dbReference type="Proteomes" id="UP000026961"/>
    </source>
</evidence>
<dbReference type="STRING" id="40148.A0A0D9ZSI4"/>
<dbReference type="AlphaFoldDB" id="A0A0D9ZSI4"/>
<feature type="domain" description="CBS" evidence="4">
    <location>
        <begin position="332"/>
        <end position="378"/>
    </location>
</feature>
<dbReference type="Gene3D" id="3.10.580.10">
    <property type="entry name" value="CBS-domain"/>
    <property type="match status" value="1"/>
</dbReference>
<sequence length="400" mass="41673">MVLQSHDVSDLCIGKPPVRWLPPSSTVADAIAEIEAGGGRGPDAAVAVWDGTKGEVDGRVCMADVHLFLCGGDGEAASLASPAAALQATLSDLLAAGAPPVRRIEPHARSRPRHVVVEAVDAFLDGAHCLVVPIRERWRRAAAAAGEMCMCWLTVEDVVRFFVGSIGLFAPTASLSVSQLGIVRPATLAVAAGNRALSAVPLLRAALATHSSVAVITGAGIAPRLAGEVSPSTLCSCDVSVAAAIAALSAGDLTAFLHRSDLRCRRNLPGIVDLLYAGDPSSWPPSPSTSSSSSSSSLSSFSSSSDDEAEDGYKHYAPAPCARRRGSNGQTIACHPGSSLVAVMAQAVAHRVTQVWVVDADDGELVGVVRFLDVLWVLREHLNQPPPDLPIEFLVNYSQY</sequence>
<accession>A0A0D9ZSI4</accession>
<dbReference type="Pfam" id="PF00571">
    <property type="entry name" value="CBS"/>
    <property type="match status" value="1"/>
</dbReference>
<dbReference type="Proteomes" id="UP000026961">
    <property type="component" value="Chromosome 4"/>
</dbReference>
<feature type="region of interest" description="Disordered" evidence="3">
    <location>
        <begin position="281"/>
        <end position="314"/>
    </location>
</feature>